<accession>A0A8T0PPX0</accession>
<dbReference type="Pfam" id="PF03478">
    <property type="entry name" value="Beta-prop_KIB1-4"/>
    <property type="match status" value="1"/>
</dbReference>
<dbReference type="PANTHER" id="PTHR44586">
    <property type="entry name" value="F-BOX DOMAIN CONTAINING PROTEIN, EXPRESSED"/>
    <property type="match status" value="1"/>
</dbReference>
<dbReference type="PANTHER" id="PTHR44586:SF23">
    <property type="entry name" value="F-BOX DOMAIN-CONTAINING PROTEIN"/>
    <property type="match status" value="1"/>
</dbReference>
<dbReference type="Proteomes" id="UP000823388">
    <property type="component" value="Chromosome 8K"/>
</dbReference>
<comment type="caution">
    <text evidence="2">The sequence shown here is derived from an EMBL/GenBank/DDBJ whole genome shotgun (WGS) entry which is preliminary data.</text>
</comment>
<proteinExistence type="predicted"/>
<evidence type="ECO:0000313" key="2">
    <source>
        <dbReference type="EMBL" id="KAG2562988.1"/>
    </source>
</evidence>
<reference evidence="2" key="1">
    <citation type="submission" date="2020-05" db="EMBL/GenBank/DDBJ databases">
        <title>WGS assembly of Panicum virgatum.</title>
        <authorList>
            <person name="Lovell J.T."/>
            <person name="Jenkins J."/>
            <person name="Shu S."/>
            <person name="Juenger T.E."/>
            <person name="Schmutz J."/>
        </authorList>
    </citation>
    <scope>NUCLEOTIDE SEQUENCE</scope>
    <source>
        <strain evidence="2">AP13</strain>
    </source>
</reference>
<evidence type="ECO:0000259" key="1">
    <source>
        <dbReference type="Pfam" id="PF03478"/>
    </source>
</evidence>
<evidence type="ECO:0000313" key="3">
    <source>
        <dbReference type="Proteomes" id="UP000823388"/>
    </source>
</evidence>
<feature type="domain" description="KIB1-4 beta-propeller" evidence="1">
    <location>
        <begin position="76"/>
        <end position="378"/>
    </location>
</feature>
<protein>
    <recommendedName>
        <fullName evidence="1">KIB1-4 beta-propeller domain-containing protein</fullName>
    </recommendedName>
</protein>
<gene>
    <name evidence="2" type="ORF">PVAP13_8KG306300</name>
</gene>
<sequence>MVRDWSGLPEELLVSFLLAMDVPAAVHSGAVCTSWNAAYTAFRRLRAPSPRKTPCLLYASGALAPGAAALHCPATGTTLQIPFPRAPLHRRPLLGSGHGWVVTADEASNLHLLNPVTGAQAALPPVTALHNVRMGTDQRGGPVYAVYEEPGSKLKILEIDRAHEYLYDRVVLSASPSAGRACVVLLLHTPMGEVSFARLGDDRWTCWVDAPGDGTELLWRRFYKDAMYSDVDGLFYLLLINGSIILHSVPGALHAPIKYLVQTPTGGILQVWRLKNHVESLEPADILQEYMDKEGGQDPCLEHITVDIKIYKVDLHGQRLELMKGLPDHALFLGFNASMCLPVKELFHGLKPNCAYITDDCLKCMNFRKYSQREVGIWSMAEQSMSKLVDVSPVLYPWLNWPSPI</sequence>
<name>A0A8T0PPX0_PANVG</name>
<dbReference type="AlphaFoldDB" id="A0A8T0PPX0"/>
<keyword evidence="3" id="KW-1185">Reference proteome</keyword>
<organism evidence="2 3">
    <name type="scientific">Panicum virgatum</name>
    <name type="common">Blackwell switchgrass</name>
    <dbReference type="NCBI Taxonomy" id="38727"/>
    <lineage>
        <taxon>Eukaryota</taxon>
        <taxon>Viridiplantae</taxon>
        <taxon>Streptophyta</taxon>
        <taxon>Embryophyta</taxon>
        <taxon>Tracheophyta</taxon>
        <taxon>Spermatophyta</taxon>
        <taxon>Magnoliopsida</taxon>
        <taxon>Liliopsida</taxon>
        <taxon>Poales</taxon>
        <taxon>Poaceae</taxon>
        <taxon>PACMAD clade</taxon>
        <taxon>Panicoideae</taxon>
        <taxon>Panicodae</taxon>
        <taxon>Paniceae</taxon>
        <taxon>Panicinae</taxon>
        <taxon>Panicum</taxon>
        <taxon>Panicum sect. Hiantes</taxon>
    </lineage>
</organism>
<dbReference type="InterPro" id="IPR005174">
    <property type="entry name" value="KIB1-4_b-propeller"/>
</dbReference>
<dbReference type="EMBL" id="CM029051">
    <property type="protein sequence ID" value="KAG2562988.1"/>
    <property type="molecule type" value="Genomic_DNA"/>
</dbReference>